<dbReference type="Proteomes" id="UP000271010">
    <property type="component" value="Unassembled WGS sequence"/>
</dbReference>
<dbReference type="OrthoDB" id="5431593at2"/>
<reference evidence="2 3" key="1">
    <citation type="submission" date="2018-11" db="EMBL/GenBank/DDBJ databases">
        <title>Rufibacter latericius sp. nov., isolated from water in Baiyang Lake.</title>
        <authorList>
            <person name="Yang Y."/>
        </authorList>
    </citation>
    <scope>NUCLEOTIDE SEQUENCE [LARGE SCALE GENOMIC DNA]</scope>
    <source>
        <strain evidence="2 3">MCC P1</strain>
    </source>
</reference>
<accession>A0A3M9MQN3</accession>
<comment type="caution">
    <text evidence="2">The sequence shown here is derived from an EMBL/GenBank/DDBJ whole genome shotgun (WGS) entry which is preliminary data.</text>
</comment>
<keyword evidence="1" id="KW-1133">Transmembrane helix</keyword>
<keyword evidence="1" id="KW-0472">Membrane</keyword>
<gene>
    <name evidence="2" type="ORF">EFA69_15425</name>
</gene>
<dbReference type="RefSeq" id="WP_123133982.1">
    <property type="nucleotide sequence ID" value="NZ_RJJE01000017.1"/>
</dbReference>
<protein>
    <submittedName>
        <fullName evidence="2">Uncharacterized protein</fullName>
    </submittedName>
</protein>
<feature type="transmembrane region" description="Helical" evidence="1">
    <location>
        <begin position="20"/>
        <end position="39"/>
    </location>
</feature>
<keyword evidence="1" id="KW-0812">Transmembrane</keyword>
<sequence length="114" mass="13376">MKRLKAEGHQVFIYTTSFRSASYIRWLFLTYGIWLGGIINQRRHNRTLAAEAKNFSKYPPGFGIDLHVDDSKGVEMEGERFWFLTLLVSEEEKQWQERVIMHVNQNAALLSQDL</sequence>
<evidence type="ECO:0000256" key="1">
    <source>
        <dbReference type="SAM" id="Phobius"/>
    </source>
</evidence>
<name>A0A3M9MQN3_9BACT</name>
<evidence type="ECO:0000313" key="2">
    <source>
        <dbReference type="EMBL" id="RNI27515.1"/>
    </source>
</evidence>
<dbReference type="EMBL" id="RJJE01000017">
    <property type="protein sequence ID" value="RNI27515.1"/>
    <property type="molecule type" value="Genomic_DNA"/>
</dbReference>
<organism evidence="2 3">
    <name type="scientific">Rufibacter immobilis</name>
    <dbReference type="NCBI Taxonomy" id="1348778"/>
    <lineage>
        <taxon>Bacteria</taxon>
        <taxon>Pseudomonadati</taxon>
        <taxon>Bacteroidota</taxon>
        <taxon>Cytophagia</taxon>
        <taxon>Cytophagales</taxon>
        <taxon>Hymenobacteraceae</taxon>
        <taxon>Rufibacter</taxon>
    </lineage>
</organism>
<evidence type="ECO:0000313" key="3">
    <source>
        <dbReference type="Proteomes" id="UP000271010"/>
    </source>
</evidence>
<proteinExistence type="predicted"/>
<keyword evidence="3" id="KW-1185">Reference proteome</keyword>
<dbReference type="AlphaFoldDB" id="A0A3M9MQN3"/>